<comment type="caution">
    <text evidence="1">The sequence shown here is derived from an EMBL/GenBank/DDBJ whole genome shotgun (WGS) entry which is preliminary data.</text>
</comment>
<dbReference type="EMBL" id="JAPDGR010000108">
    <property type="protein sequence ID" value="KAJ2996092.1"/>
    <property type="molecule type" value="Genomic_DNA"/>
</dbReference>
<gene>
    <name evidence="1" type="ORF">NUW58_g1080</name>
</gene>
<accession>A0ACC1PLW0</accession>
<sequence>MAATPSSSNWGPMQSTTMEYIINHVILPPKLPQVNDYSPANDGFLLHHVIESFKLFRDVLQTNEAAVTETGELQRALAMLNNLASICTDSIVINKQVLQDSIAQLHKHYAPIPLYVRAQNAGIIISSAVDSSNDNIHFELFELSPRNEAVMSTVGRLQRTFPGCAIAVPREEAQKPTFLSTITDALAKMSDQLAHGAVPKVKKAGNELPENRDTTHPKMVTELLGSYLRSVGKMVEVSSISKNTRQDVLWQDADLPWHRSALWLLIRVTLQLFFSRQGDESVTEDIYKNYMLFFMARILQQARQQQGSTRSDVIWTIKAKLTRRRLKLEGHGYPGVLQFVDNILCTTGTDLENRWSEIQRHDPTSHKFDDINHLPAAQDTLIYLEKLDKYLEAIKERESCRQAAEVHTSCPLPDFTSPLRESFDKFPSETPLEFKLLKFESWVETQLDEWEMTISNNHEACRDLRMVIESYHQCAVTQYPHNPEATSTMLLTIMRLWVTLDKLAIGHCHLLAEYHPGFPVEIFHKLILPEKGQMKRLRSIEQYLTHRASAKFPEEYIFHHYGWADCFSVRYFNQSEKHQNALADIKQRAEMSRNKKLVELEELRSKYKYHLEEHIRLDCSYYTVTNWKTGYSEKRHSSRCKRCDHREAMESLRIKLHEWPLPEDENEARTVVFELLVPPIFGHWRDSTVFTLTDVLGLDYKPRVSCGNGYTLTDIKGLHNVFEQYGPGQRISLFSTSKPHLRTHRNLQLIATTSDDEVCVRNGAAFRYIDCTRETDAESLVPTHYLTEACTFRLSANSTQLQPFLDDTVQPVSFSNTIIANQSQCPQGLSLEEYKAMASLRAGSKIRWHNVLKELASPSVDMGKEDTVLIILQCIQQAGKILTGDILRETHSILNDRRFSTTLLDNLMDSCNKVSQNWQSAPALSAFISIANRVLSLSSALYIQESSLEVLFKARGISIRWAEELKRKAQNATVDRVRDQFISRSAFVALICADSFNMDSNHMHRILSEPDQATIFIRTAIIIQESRQTIATKPGSLTALLHHRWKRLCLRSFPILVKLVEAERNPALDKAIVASWATYRPVGQWHALDYPYQHWMKSESASDELGNKSIVQLSMLTGELLVNGVPRNRLPKEYEGTRSYQTLFGKSSIETMPSLVRGMRFSGQFADHELHFNLSTEQHTLPEKSLQVQASTKGVTLELVPPSLFRNKFPIAFVEKFVHWYNIKNDYVEFRPCDHPWFHTDDNWKLYRIGEGNAWQLKKAGKSLVHISSGTATRLYQIFESLENESHTHITFDQKTSTLDIDLPRIQLAFYSTSKDALIKSRQHRGMSVHENQRVGTLVGLQSKLVLRSHKADARDLIIIPNGDIRHSRNGDHVCIRVDEHSSTRTQVYEIDRQLGRVVDNGTLTSKLFLAYLHGLTSFCLPDPLTRLTGTNAALTILRSAAIRSFPSVGQEEIKLLVNIAGLTPRREYYPDYLREMETVHWSPTLGFLAQHTAYHQTVQSLFAHFDRSNLFYHDNPTSFPPLAVINHVLLEREKVRSAFVRAWNFGAEDYARRRDEVYSSRRDRSQDSKEALTALSLSSMVFRGEPNTQELRADEIGAYIWNFLEDNCETLISNLPSSPDNFRYDASFLIESSKRISKEFLIRLKTLKNQPSQLDKSQVMIWLATLSFAKNLDKKILYFLAAFFISPTMKALEIPEIQSFHLPGGLLPPEGDVSNVVRKSAYDFEDTRDAKLKKYRNETEDECRERRARVYNEGVNRTVQSFTKGIMNQWPCGNPQIPQCVELEVYINTNQAMETLGSLFRTCYNNRLLHQYLDRVGQNTPRTSIPLDTQVCMPVPAETVGCRPLGFVSSDEVFKGPAPLHITNIKSETPKFEVKTSGTREVSLLFRLIKRLSKLTCSQYEKEYMTGLKDSFWALGELEYRRELELGQDKVREILHDHRAICEHIVEEVYSAMVDAIKKTLCEKVWSHGSGKDPKMLFQHFPQPSPILFLRHLSRKRWGKLPEDWKKCFIHYGLVITQLQQANRLLDAFENPTALIKEAGNCGHENWDPYDYPESLLVEIENSILIRKVQEDIASEMRNPRGGKNTVMQLNMGEGKSSVIVPIVATSLADTTRLVRVIVAKPQSKQMLQMLISKLGGLLDRPIYHLPFSRAINIGKNHRLRSAIGGLLLECMKSGGVLLTQPENILSFMLMGIESSIAGDSTASQELTKTLGYLDTSSRDIIDESDENFSVKFELLYTMGLQRPIEFSPERWICIQSALEILGKVAPETQSEYRSSIEIHSQSNAGFPRIRILQAEGESHLLERIAEEVCKKGLKDFPIVRQTKELRQAVFSYITEVQPSPAIIEMVEDSNPAGFWAKSREPLLLLRGLLAGGIISFCFRQKRWRVDYGLDPSRKPETKLALPFRAKDSPTARSEFSHPEVVIVLTHLSYYYGGVSFQELKLAFTHLLGSDQADVEFQVWVQGATSLPSTFQQLSGINLDDQSTFEEKIFPQFRFSRGTINYFLSHCVFPKEMKEFPFKLSASGWDIGKIKKFPTTGFSGTNDSRAVLPLSVEQLDLPEQMHTNALVLEYLLRRENSVELMPRANQNISDAKMLLDIVVRMSPPVRVILDVGAQILELENLEVAKEWLSSIPDLEGTEAVVFFNEQDELSVVDRKGHIELLQVSSYVNKLDLCLVFLDQAHTRGTELKLPRDYRAAVTLGANLTKDRLVQACMRMRLLGHGQSVVFCVPQEISSKIQRKTWKDTKRNIPLWAAQGRRHNKHKDLWAKCKESGYILTEELAEQFLEDEAQTLEDRYRPVRNQDATHEPDESADDIARRCQQFNGLILKAAVLQEEQERELAPEIEQERQDERPPLAKPQNHRIHQDIRIFVETGVIVEGTDGCMNAFLSLQGTSAASLFDVSKFLPGLLVSADFAGTIKIKTSADKFDSYQRPVQWILTASRTEYGQIEQAMIISPYEANELLPEIQASVHTALHLYAPRPNLSYKPLDRLDLHTVPEALKDREIPRRFITELNLFSGQLYVSSYDNYIDICRFSGLAWEPTKDGEIIGADGFIYRDRSGRVGGESGLQASPVEFFKVLLTKIRRNCETISRTHMGQILDNQLLSPEDFE</sequence>
<organism evidence="1 2">
    <name type="scientific">Xylaria curta</name>
    <dbReference type="NCBI Taxonomy" id="42375"/>
    <lineage>
        <taxon>Eukaryota</taxon>
        <taxon>Fungi</taxon>
        <taxon>Dikarya</taxon>
        <taxon>Ascomycota</taxon>
        <taxon>Pezizomycotina</taxon>
        <taxon>Sordariomycetes</taxon>
        <taxon>Xylariomycetidae</taxon>
        <taxon>Xylariales</taxon>
        <taxon>Xylariaceae</taxon>
        <taxon>Xylaria</taxon>
    </lineage>
</organism>
<protein>
    <submittedName>
        <fullName evidence="1">Uncharacterized protein</fullName>
    </submittedName>
</protein>
<reference evidence="1" key="1">
    <citation type="submission" date="2022-10" db="EMBL/GenBank/DDBJ databases">
        <title>Genome Sequence of Xylaria curta.</title>
        <authorList>
            <person name="Buettner E."/>
        </authorList>
    </citation>
    <scope>NUCLEOTIDE SEQUENCE</scope>
    <source>
        <strain evidence="1">Babe10</strain>
    </source>
</reference>
<name>A0ACC1PLW0_9PEZI</name>
<dbReference type="Proteomes" id="UP001143856">
    <property type="component" value="Unassembled WGS sequence"/>
</dbReference>
<proteinExistence type="predicted"/>
<keyword evidence="2" id="KW-1185">Reference proteome</keyword>
<evidence type="ECO:0000313" key="2">
    <source>
        <dbReference type="Proteomes" id="UP001143856"/>
    </source>
</evidence>
<evidence type="ECO:0000313" key="1">
    <source>
        <dbReference type="EMBL" id="KAJ2996092.1"/>
    </source>
</evidence>